<dbReference type="GeneID" id="92078712"/>
<reference evidence="2 3" key="1">
    <citation type="submission" date="2023-01" db="EMBL/GenBank/DDBJ databases">
        <title>Analysis of 21 Apiospora genomes using comparative genomics revels a genus with tremendous synthesis potential of carbohydrate active enzymes and secondary metabolites.</title>
        <authorList>
            <person name="Sorensen T."/>
        </authorList>
    </citation>
    <scope>NUCLEOTIDE SEQUENCE [LARGE SCALE GENOMIC DNA]</scope>
    <source>
        <strain evidence="2 3">CBS 24483</strain>
    </source>
</reference>
<feature type="chain" id="PRO_5046380985" evidence="1">
    <location>
        <begin position="24"/>
        <end position="152"/>
    </location>
</feature>
<proteinExistence type="predicted"/>
<evidence type="ECO:0000256" key="1">
    <source>
        <dbReference type="SAM" id="SignalP"/>
    </source>
</evidence>
<dbReference type="Pfam" id="PF04681">
    <property type="entry name" value="Bys1"/>
    <property type="match status" value="1"/>
</dbReference>
<dbReference type="InterPro" id="IPR006771">
    <property type="entry name" value="CetA-like"/>
</dbReference>
<sequence>MQCATKILTLLISLLSAGNSVIAGVTRVENHCGFTIWCASAKNDGTASATRALSGGSSATFQNIYNDNIGVSLKTTFSGSKFPNKFARTVKGGIAWYDLSAIDGDPFLAQRRVGYWANTNCQIVCNPGDTTSCEFPYMPTCPDPTDMVLTFC</sequence>
<keyword evidence="1" id="KW-0732">Signal</keyword>
<dbReference type="Proteomes" id="UP001391051">
    <property type="component" value="Unassembled WGS sequence"/>
</dbReference>
<dbReference type="RefSeq" id="XP_066698048.1">
    <property type="nucleotide sequence ID" value="XM_066845650.1"/>
</dbReference>
<name>A0ABR1Q7L4_9PEZI</name>
<evidence type="ECO:0000313" key="2">
    <source>
        <dbReference type="EMBL" id="KAK7948542.1"/>
    </source>
</evidence>
<protein>
    <submittedName>
        <fullName evidence="2">Uncharacterized protein</fullName>
    </submittedName>
</protein>
<comment type="caution">
    <text evidence="2">The sequence shown here is derived from an EMBL/GenBank/DDBJ whole genome shotgun (WGS) entry which is preliminary data.</text>
</comment>
<keyword evidence="3" id="KW-1185">Reference proteome</keyword>
<feature type="signal peptide" evidence="1">
    <location>
        <begin position="1"/>
        <end position="23"/>
    </location>
</feature>
<dbReference type="EMBL" id="JAQQWE010000006">
    <property type="protein sequence ID" value="KAK7948542.1"/>
    <property type="molecule type" value="Genomic_DNA"/>
</dbReference>
<organism evidence="2 3">
    <name type="scientific">Apiospora aurea</name>
    <dbReference type="NCBI Taxonomy" id="335848"/>
    <lineage>
        <taxon>Eukaryota</taxon>
        <taxon>Fungi</taxon>
        <taxon>Dikarya</taxon>
        <taxon>Ascomycota</taxon>
        <taxon>Pezizomycotina</taxon>
        <taxon>Sordariomycetes</taxon>
        <taxon>Xylariomycetidae</taxon>
        <taxon>Amphisphaeriales</taxon>
        <taxon>Apiosporaceae</taxon>
        <taxon>Apiospora</taxon>
    </lineage>
</organism>
<accession>A0ABR1Q7L4</accession>
<evidence type="ECO:0000313" key="3">
    <source>
        <dbReference type="Proteomes" id="UP001391051"/>
    </source>
</evidence>
<gene>
    <name evidence="2" type="ORF">PG986_009428</name>
</gene>